<dbReference type="InterPro" id="IPR002575">
    <property type="entry name" value="Aminoglycoside_PTrfase"/>
</dbReference>
<feature type="domain" description="Aminoglycoside phosphotransferase" evidence="1">
    <location>
        <begin position="27"/>
        <end position="267"/>
    </location>
</feature>
<dbReference type="SUPFAM" id="SSF56112">
    <property type="entry name" value="Protein kinase-like (PK-like)"/>
    <property type="match status" value="1"/>
</dbReference>
<protein>
    <recommendedName>
        <fullName evidence="1">Aminoglycoside phosphotransferase domain-containing protein</fullName>
    </recommendedName>
</protein>
<dbReference type="RefSeq" id="WP_127017119.1">
    <property type="nucleotide sequence ID" value="NZ_CP016379.1"/>
</dbReference>
<dbReference type="EMBL" id="CP016379">
    <property type="protein sequence ID" value="AZR73772.1"/>
    <property type="molecule type" value="Genomic_DNA"/>
</dbReference>
<dbReference type="InterPro" id="IPR011009">
    <property type="entry name" value="Kinase-like_dom_sf"/>
</dbReference>
<dbReference type="Gene3D" id="3.30.200.20">
    <property type="entry name" value="Phosphorylase Kinase, domain 1"/>
    <property type="match status" value="1"/>
</dbReference>
<dbReference type="Proteomes" id="UP000267250">
    <property type="component" value="Chromosome"/>
</dbReference>
<keyword evidence="3" id="KW-1185">Reference proteome</keyword>
<organism evidence="2 3">
    <name type="scientific">Anoxybacter fermentans</name>
    <dbReference type="NCBI Taxonomy" id="1323375"/>
    <lineage>
        <taxon>Bacteria</taxon>
        <taxon>Bacillati</taxon>
        <taxon>Bacillota</taxon>
        <taxon>Clostridia</taxon>
        <taxon>Halanaerobiales</taxon>
        <taxon>Anoxybacter</taxon>
    </lineage>
</organism>
<proteinExistence type="predicted"/>
<dbReference type="Gene3D" id="3.90.1200.10">
    <property type="match status" value="1"/>
</dbReference>
<name>A0A3S9T027_9FIRM</name>
<gene>
    <name evidence="2" type="ORF">BBF96_10470</name>
</gene>
<dbReference type="GO" id="GO:0042601">
    <property type="term" value="C:endospore-forming forespore"/>
    <property type="evidence" value="ECO:0007669"/>
    <property type="project" value="TreeGrafter"/>
</dbReference>
<sequence length="332" mass="40474">MNKDLIHLIEKEYQIRINDYHPLKKAWVLQTNRGPFFLKSFVFRDGPRLQFIDGAMRHLIKRGFNHIIPFKRTKKGDPYISYAKEIYFMTPYIKARQCNYNNPDELSKAASLLAELHLASFGYRPSPDLNPQYFWGLWPRRFKEKIQHLYTFKNNLEKKANLDQFDQIFIEKFSYYFQKAHQALDQLLKSDYQRLMFNEQRFHSFCHHDYEYHNLLITPENHYYVIDFDYLLCDTHLHDLASLLIRAGRRSKWDEKKRELVIRAYHQIYPIHPEEIPIIQAMMLFPQVYWQVAFARYFENQPWPLERFINDISRKTKYEKARVKYIENLNIP</sequence>
<reference evidence="2 3" key="1">
    <citation type="submission" date="2016-07" db="EMBL/GenBank/DDBJ databases">
        <title>Genome and transcriptome analysis of iron-reducing fermentative bacteria Anoxybacter fermentans.</title>
        <authorList>
            <person name="Zeng X."/>
            <person name="Shao Z."/>
        </authorList>
    </citation>
    <scope>NUCLEOTIDE SEQUENCE [LARGE SCALE GENOMIC DNA]</scope>
    <source>
        <strain evidence="2 3">DY22613</strain>
    </source>
</reference>
<evidence type="ECO:0000259" key="1">
    <source>
        <dbReference type="Pfam" id="PF01636"/>
    </source>
</evidence>
<dbReference type="NCBIfam" id="TIGR02906">
    <property type="entry name" value="spore_CotS"/>
    <property type="match status" value="1"/>
</dbReference>
<dbReference type="PANTHER" id="PTHR39179">
    <property type="entry name" value="SPORE COAT PROTEIN I"/>
    <property type="match status" value="1"/>
</dbReference>
<dbReference type="KEGG" id="aft:BBF96_10470"/>
<dbReference type="InterPro" id="IPR047175">
    <property type="entry name" value="CotS-like"/>
</dbReference>
<dbReference type="PANTHER" id="PTHR39179:SF1">
    <property type="entry name" value="SPORE COAT PROTEIN I"/>
    <property type="match status" value="1"/>
</dbReference>
<dbReference type="OrthoDB" id="9771902at2"/>
<evidence type="ECO:0000313" key="2">
    <source>
        <dbReference type="EMBL" id="AZR73772.1"/>
    </source>
</evidence>
<dbReference type="Pfam" id="PF01636">
    <property type="entry name" value="APH"/>
    <property type="match status" value="1"/>
</dbReference>
<dbReference type="InterPro" id="IPR014255">
    <property type="entry name" value="Spore_coat_CotS"/>
</dbReference>
<evidence type="ECO:0000313" key="3">
    <source>
        <dbReference type="Proteomes" id="UP000267250"/>
    </source>
</evidence>
<accession>A0A3S9T027</accession>
<dbReference type="AlphaFoldDB" id="A0A3S9T027"/>